<sequence length="196" mass="23116">MRENLTFKHDIANLNQAFVEAQVYTKIACDAYKVLREKFDVKQAVTKKLKLECATVSESYEARLKELSPSLVSSSRAITEQDKIKEEPIDLDSQRECIEKHLNEMKIIKDHLEQAQRQFENRHKELNNWYRRMKKQYEHLLSCIQDCQAKLYLNMRLKPKSKECNMNKSSQGNNNKTNNSNEDIEEIFMQVKPTLS</sequence>
<evidence type="ECO:0000313" key="3">
    <source>
        <dbReference type="EMBL" id="CAF1397002.1"/>
    </source>
</evidence>
<name>A0A815KR21_9BILA</name>
<dbReference type="EMBL" id="CAJNOH010005380">
    <property type="protein sequence ID" value="CAF1397002.1"/>
    <property type="molecule type" value="Genomic_DNA"/>
</dbReference>
<feature type="compositionally biased region" description="Low complexity" evidence="2">
    <location>
        <begin position="167"/>
        <end position="181"/>
    </location>
</feature>
<dbReference type="Proteomes" id="UP000663854">
    <property type="component" value="Unassembled WGS sequence"/>
</dbReference>
<evidence type="ECO:0000313" key="5">
    <source>
        <dbReference type="Proteomes" id="UP000663854"/>
    </source>
</evidence>
<evidence type="ECO:0000256" key="2">
    <source>
        <dbReference type="SAM" id="MobiDB-lite"/>
    </source>
</evidence>
<organism evidence="3 5">
    <name type="scientific">Rotaria sordida</name>
    <dbReference type="NCBI Taxonomy" id="392033"/>
    <lineage>
        <taxon>Eukaryota</taxon>
        <taxon>Metazoa</taxon>
        <taxon>Spiralia</taxon>
        <taxon>Gnathifera</taxon>
        <taxon>Rotifera</taxon>
        <taxon>Eurotatoria</taxon>
        <taxon>Bdelloidea</taxon>
        <taxon>Philodinida</taxon>
        <taxon>Philodinidae</taxon>
        <taxon>Rotaria</taxon>
    </lineage>
</organism>
<dbReference type="AlphaFoldDB" id="A0A815KR21"/>
<proteinExistence type="predicted"/>
<evidence type="ECO:0000313" key="6">
    <source>
        <dbReference type="Proteomes" id="UP000663870"/>
    </source>
</evidence>
<keyword evidence="1" id="KW-0175">Coiled coil</keyword>
<dbReference type="Proteomes" id="UP000663870">
    <property type="component" value="Unassembled WGS sequence"/>
</dbReference>
<accession>A0A815KR21</accession>
<dbReference type="EMBL" id="CAJNOL010006869">
    <property type="protein sequence ID" value="CAF1622752.1"/>
    <property type="molecule type" value="Genomic_DNA"/>
</dbReference>
<keyword evidence="6" id="KW-1185">Reference proteome</keyword>
<gene>
    <name evidence="4" type="ORF">JXQ802_LOCUS50803</name>
    <name evidence="3" type="ORF">PYM288_LOCUS34624</name>
</gene>
<reference evidence="3" key="1">
    <citation type="submission" date="2021-02" db="EMBL/GenBank/DDBJ databases">
        <authorList>
            <person name="Nowell W R."/>
        </authorList>
    </citation>
    <scope>NUCLEOTIDE SEQUENCE</scope>
</reference>
<protein>
    <submittedName>
        <fullName evidence="3">Uncharacterized protein</fullName>
    </submittedName>
</protein>
<evidence type="ECO:0000313" key="4">
    <source>
        <dbReference type="EMBL" id="CAF1622752.1"/>
    </source>
</evidence>
<evidence type="ECO:0000256" key="1">
    <source>
        <dbReference type="SAM" id="Coils"/>
    </source>
</evidence>
<feature type="coiled-coil region" evidence="1">
    <location>
        <begin position="98"/>
        <end position="132"/>
    </location>
</feature>
<comment type="caution">
    <text evidence="3">The sequence shown here is derived from an EMBL/GenBank/DDBJ whole genome shotgun (WGS) entry which is preliminary data.</text>
</comment>
<feature type="region of interest" description="Disordered" evidence="2">
    <location>
        <begin position="163"/>
        <end position="185"/>
    </location>
</feature>